<name>Q1YKN6_AURMS</name>
<organism evidence="6 7">
    <name type="scientific">Aurantimonas manganoxydans (strain ATCC BAA-1229 / DSM 21871 / SI85-9A1)</name>
    <dbReference type="NCBI Taxonomy" id="287752"/>
    <lineage>
        <taxon>Bacteria</taxon>
        <taxon>Pseudomonadati</taxon>
        <taxon>Pseudomonadota</taxon>
        <taxon>Alphaproteobacteria</taxon>
        <taxon>Hyphomicrobiales</taxon>
        <taxon>Aurantimonadaceae</taxon>
        <taxon>Aurantimonas</taxon>
    </lineage>
</organism>
<dbReference type="CDD" id="cd06529">
    <property type="entry name" value="S24_LexA-like"/>
    <property type="match status" value="1"/>
</dbReference>
<dbReference type="InterPro" id="IPR015927">
    <property type="entry name" value="Peptidase_S24_S26A/B/C"/>
</dbReference>
<evidence type="ECO:0000256" key="3">
    <source>
        <dbReference type="ARBA" id="ARBA00023163"/>
    </source>
</evidence>
<evidence type="ECO:0000259" key="5">
    <source>
        <dbReference type="Pfam" id="PF00717"/>
    </source>
</evidence>
<comment type="caution">
    <text evidence="6">The sequence shown here is derived from an EMBL/GenBank/DDBJ whole genome shotgun (WGS) entry which is preliminary data.</text>
</comment>
<dbReference type="InterPro" id="IPR039418">
    <property type="entry name" value="LexA-like"/>
</dbReference>
<evidence type="ECO:0000256" key="2">
    <source>
        <dbReference type="ARBA" id="ARBA00023125"/>
    </source>
</evidence>
<dbReference type="GO" id="GO:0003677">
    <property type="term" value="F:DNA binding"/>
    <property type="evidence" value="ECO:0007669"/>
    <property type="project" value="UniProtKB-KW"/>
</dbReference>
<feature type="domain" description="Peptidase S24/S26A/S26B/S26C" evidence="5">
    <location>
        <begin position="92"/>
        <end position="210"/>
    </location>
</feature>
<dbReference type="PANTHER" id="PTHR40661:SF3">
    <property type="entry name" value="FELS-1 PROPHAGE TRANSCRIPTIONAL REGULATOR"/>
    <property type="match status" value="1"/>
</dbReference>
<protein>
    <submittedName>
        <fullName evidence="6">Putative transcription regulator</fullName>
    </submittedName>
</protein>
<dbReference type="BioCyc" id="AURANTIMONAS:SI859A1_00607-MONOMER"/>
<evidence type="ECO:0000256" key="4">
    <source>
        <dbReference type="SAM" id="MobiDB-lite"/>
    </source>
</evidence>
<dbReference type="SUPFAM" id="SSF51306">
    <property type="entry name" value="LexA/Signal peptidase"/>
    <property type="match status" value="1"/>
</dbReference>
<dbReference type="HOGENOM" id="CLU_107980_0_0_5"/>
<proteinExistence type="predicted"/>
<sequence>MFSHDRIWLAIDALATRHRMSPSGLARRAGLDPTTFNKSKRNASDGRPRWPSTESIAKVIAATGTSIEEFAALMRGETPGVPRSPSPAMSVPLLGFAEAGGGGFFDDSGFPAGQGWDEIALPSTGDETVYALEVSGQSMMPLYRDGDILIVSPAAAVRRGDRVVVRTREGEVMAKILQRQTSRTIELASTNPDFPDRQFQMDEVEWMARILWASQ</sequence>
<gene>
    <name evidence="6" type="ORF">SI859A1_00607</name>
</gene>
<dbReference type="RefSeq" id="WP_009208482.1">
    <property type="nucleotide sequence ID" value="NZ_BBWP01000013.1"/>
</dbReference>
<accession>Q1YKN6</accession>
<keyword evidence="3" id="KW-0804">Transcription</keyword>
<dbReference type="AlphaFoldDB" id="Q1YKN6"/>
<dbReference type="Pfam" id="PF00717">
    <property type="entry name" value="Peptidase_S24"/>
    <property type="match status" value="1"/>
</dbReference>
<dbReference type="Gene3D" id="2.10.109.10">
    <property type="entry name" value="Umud Fragment, subunit A"/>
    <property type="match status" value="1"/>
</dbReference>
<feature type="region of interest" description="Disordered" evidence="4">
    <location>
        <begin position="24"/>
        <end position="51"/>
    </location>
</feature>
<keyword evidence="1" id="KW-0805">Transcription regulation</keyword>
<dbReference type="OrthoDB" id="9792157at2"/>
<evidence type="ECO:0000313" key="6">
    <source>
        <dbReference type="EMBL" id="EAS50487.1"/>
    </source>
</evidence>
<evidence type="ECO:0000313" key="7">
    <source>
        <dbReference type="Proteomes" id="UP000000321"/>
    </source>
</evidence>
<dbReference type="InterPro" id="IPR036286">
    <property type="entry name" value="LexA/Signal_pep-like_sf"/>
</dbReference>
<evidence type="ECO:0000256" key="1">
    <source>
        <dbReference type="ARBA" id="ARBA00023015"/>
    </source>
</evidence>
<keyword evidence="7" id="KW-1185">Reference proteome</keyword>
<reference evidence="6 7" key="1">
    <citation type="journal article" date="2008" name="Appl. Environ. Microbiol.">
        <title>Genomic insights into Mn(II) oxidation by the marine alphaproteobacterium Aurantimonas sp. strain SI85-9A1.</title>
        <authorList>
            <person name="Dick G.J."/>
            <person name="Podell S."/>
            <person name="Johnson H.A."/>
            <person name="Rivera-Espinoza Y."/>
            <person name="Bernier-Latmani R."/>
            <person name="McCarthy J.K."/>
            <person name="Torpey J.W."/>
            <person name="Clement B.G."/>
            <person name="Gaasterland T."/>
            <person name="Tebo B.M."/>
        </authorList>
    </citation>
    <scope>NUCLEOTIDE SEQUENCE [LARGE SCALE GENOMIC DNA]</scope>
    <source>
        <strain evidence="6 7">SI85-9A1</strain>
    </source>
</reference>
<dbReference type="EMBL" id="AAPJ01000002">
    <property type="protein sequence ID" value="EAS50487.1"/>
    <property type="molecule type" value="Genomic_DNA"/>
</dbReference>
<dbReference type="PANTHER" id="PTHR40661">
    <property type="match status" value="1"/>
</dbReference>
<keyword evidence="2" id="KW-0238">DNA-binding</keyword>
<dbReference type="Proteomes" id="UP000000321">
    <property type="component" value="Unassembled WGS sequence"/>
</dbReference>